<feature type="domain" description="Microcin J25-processing protein McjB C-terminal" evidence="1">
    <location>
        <begin position="55"/>
        <end position="130"/>
    </location>
</feature>
<dbReference type="InterPro" id="IPR032708">
    <property type="entry name" value="McjB_C"/>
</dbReference>
<accession>A0ABV3R0Y0</accession>
<name>A0ABV3R0Y0_9HYPH</name>
<gene>
    <name evidence="2" type="ORF">ABUE31_11265</name>
</gene>
<evidence type="ECO:0000313" key="2">
    <source>
        <dbReference type="EMBL" id="MEW9806562.1"/>
    </source>
</evidence>
<reference evidence="2 3" key="1">
    <citation type="submission" date="2024-06" db="EMBL/GenBank/DDBJ databases">
        <authorList>
            <person name="Tuo L."/>
        </authorList>
    </citation>
    <scope>NUCLEOTIDE SEQUENCE [LARGE SCALE GENOMIC DNA]</scope>
    <source>
        <strain evidence="2 3">ZMM04-5</strain>
    </source>
</reference>
<evidence type="ECO:0000313" key="3">
    <source>
        <dbReference type="Proteomes" id="UP001556196"/>
    </source>
</evidence>
<dbReference type="Pfam" id="PF13471">
    <property type="entry name" value="Transglut_core3"/>
    <property type="match status" value="1"/>
</dbReference>
<dbReference type="Proteomes" id="UP001556196">
    <property type="component" value="Unassembled WGS sequence"/>
</dbReference>
<dbReference type="EMBL" id="JBFOCI010000003">
    <property type="protein sequence ID" value="MEW9806562.1"/>
    <property type="molecule type" value="Genomic_DNA"/>
</dbReference>
<dbReference type="RefSeq" id="WP_367723696.1">
    <property type="nucleotide sequence ID" value="NZ_JBFOCI010000003.1"/>
</dbReference>
<protein>
    <submittedName>
        <fullName evidence="2">Lasso peptide biosynthesis B2 protein</fullName>
    </submittedName>
</protein>
<comment type="caution">
    <text evidence="2">The sequence shown here is derived from an EMBL/GenBank/DDBJ whole genome shotgun (WGS) entry which is preliminary data.</text>
</comment>
<proteinExistence type="predicted"/>
<keyword evidence="3" id="KW-1185">Reference proteome</keyword>
<sequence length="153" mass="17168">MTASARPANRLTACRFRIDLWLAAKSLPWRVAGKSFEQILAMATPGGRVDYAGLPVDYVSRRVRKAVRRPWLMRDRRCLREGLLGFEFLRRAGYDPELHFAVDPDSIASDRISAHCWVCLDGRPVVGDRQGDQVTIFIHRPPQSGPESGGAVH</sequence>
<organism evidence="2 3">
    <name type="scientific">Mesorhizobium marinum</name>
    <dbReference type="NCBI Taxonomy" id="3228790"/>
    <lineage>
        <taxon>Bacteria</taxon>
        <taxon>Pseudomonadati</taxon>
        <taxon>Pseudomonadota</taxon>
        <taxon>Alphaproteobacteria</taxon>
        <taxon>Hyphomicrobiales</taxon>
        <taxon>Phyllobacteriaceae</taxon>
        <taxon>Mesorhizobium</taxon>
    </lineage>
</organism>
<dbReference type="NCBIfam" id="NF033537">
    <property type="entry name" value="lasso_biosyn_B2"/>
    <property type="match status" value="1"/>
</dbReference>
<dbReference type="InterPro" id="IPR053521">
    <property type="entry name" value="McjB-like"/>
</dbReference>
<evidence type="ECO:0000259" key="1">
    <source>
        <dbReference type="Pfam" id="PF13471"/>
    </source>
</evidence>